<keyword evidence="4" id="KW-1185">Reference proteome</keyword>
<accession>A0A1J7BYI6</accession>
<dbReference type="RefSeq" id="WP_071634677.1">
    <property type="nucleotide sequence ID" value="NZ_MLFK01000001.1"/>
</dbReference>
<organism evidence="3 4">
    <name type="scientific">Flavobacterium johnsoniae</name>
    <name type="common">Cytophaga johnsonae</name>
    <dbReference type="NCBI Taxonomy" id="986"/>
    <lineage>
        <taxon>Bacteria</taxon>
        <taxon>Pseudomonadati</taxon>
        <taxon>Bacteroidota</taxon>
        <taxon>Flavobacteriia</taxon>
        <taxon>Flavobacteriales</taxon>
        <taxon>Flavobacteriaceae</taxon>
        <taxon>Flavobacterium</taxon>
    </lineage>
</organism>
<name>A0A1J7BYI6_FLAJO</name>
<dbReference type="PROSITE" id="PS51257">
    <property type="entry name" value="PROKAR_LIPOPROTEIN"/>
    <property type="match status" value="1"/>
</dbReference>
<evidence type="ECO:0000313" key="3">
    <source>
        <dbReference type="EMBL" id="OIV43685.1"/>
    </source>
</evidence>
<protein>
    <recommendedName>
        <fullName evidence="5">Lipoprotein</fullName>
    </recommendedName>
</protein>
<feature type="chain" id="PRO_5009643969" description="Lipoprotein" evidence="2">
    <location>
        <begin position="22"/>
        <end position="59"/>
    </location>
</feature>
<reference evidence="3 4" key="1">
    <citation type="submission" date="2016-10" db="EMBL/GenBank/DDBJ databases">
        <title>Draft Genome Sequence of Rhizobacteria Flavobacterium johnsoniae CI04.</title>
        <authorList>
            <person name="Bravo J.I."/>
            <person name="Lozano G.L."/>
            <person name="Handelsman J."/>
        </authorList>
    </citation>
    <scope>NUCLEOTIDE SEQUENCE [LARGE SCALE GENOMIC DNA]</scope>
    <source>
        <strain evidence="3 4">CI04</strain>
    </source>
</reference>
<comment type="caution">
    <text evidence="3">The sequence shown here is derived from an EMBL/GenBank/DDBJ whole genome shotgun (WGS) entry which is preliminary data.</text>
</comment>
<evidence type="ECO:0000256" key="1">
    <source>
        <dbReference type="SAM" id="MobiDB-lite"/>
    </source>
</evidence>
<keyword evidence="2" id="KW-0732">Signal</keyword>
<sequence length="59" mass="6486">MKKILLFITFTLLFTMFSCTPDEIETQPKKKIEKKDGFAGGETPEGPGDGDTKNPPPKA</sequence>
<dbReference type="AlphaFoldDB" id="A0A1J7BYI6"/>
<gene>
    <name evidence="3" type="ORF">BKM63_00305</name>
</gene>
<evidence type="ECO:0000256" key="2">
    <source>
        <dbReference type="SAM" id="SignalP"/>
    </source>
</evidence>
<feature type="compositionally biased region" description="Basic and acidic residues" evidence="1">
    <location>
        <begin position="26"/>
        <end position="37"/>
    </location>
</feature>
<dbReference type="EMBL" id="MLFK01000001">
    <property type="protein sequence ID" value="OIV43685.1"/>
    <property type="molecule type" value="Genomic_DNA"/>
</dbReference>
<evidence type="ECO:0000313" key="4">
    <source>
        <dbReference type="Proteomes" id="UP000182826"/>
    </source>
</evidence>
<feature type="signal peptide" evidence="2">
    <location>
        <begin position="1"/>
        <end position="21"/>
    </location>
</feature>
<proteinExistence type="predicted"/>
<evidence type="ECO:0008006" key="5">
    <source>
        <dbReference type="Google" id="ProtNLM"/>
    </source>
</evidence>
<dbReference type="Proteomes" id="UP000182826">
    <property type="component" value="Unassembled WGS sequence"/>
</dbReference>
<feature type="region of interest" description="Disordered" evidence="1">
    <location>
        <begin position="24"/>
        <end position="59"/>
    </location>
</feature>